<dbReference type="Gene3D" id="3.30.420.40">
    <property type="match status" value="2"/>
</dbReference>
<proteinExistence type="inferred from homology"/>
<reference evidence="4" key="1">
    <citation type="submission" date="2019-08" db="EMBL/GenBank/DDBJ databases">
        <title>The improved chromosome-level genome for the pearl oyster Pinctada fucata martensii using PacBio sequencing and Hi-C.</title>
        <authorList>
            <person name="Zheng Z."/>
        </authorList>
    </citation>
    <scope>NUCLEOTIDE SEQUENCE</scope>
    <source>
        <strain evidence="4">ZZ-2019</strain>
        <tissue evidence="4">Adductor muscle</tissue>
    </source>
</reference>
<keyword evidence="5" id="KW-1185">Reference proteome</keyword>
<evidence type="ECO:0000313" key="4">
    <source>
        <dbReference type="EMBL" id="KAK3085591.1"/>
    </source>
</evidence>
<dbReference type="InterPro" id="IPR013126">
    <property type="entry name" value="Hsp_70_fam"/>
</dbReference>
<dbReference type="PANTHER" id="PTHR14187">
    <property type="entry name" value="ALPHA KINASE/ELONGATION FACTOR 2 KINASE"/>
    <property type="match status" value="1"/>
</dbReference>
<organism evidence="4 5">
    <name type="scientific">Pinctada imbricata</name>
    <name type="common">Atlantic pearl-oyster</name>
    <name type="synonym">Pinctada martensii</name>
    <dbReference type="NCBI Taxonomy" id="66713"/>
    <lineage>
        <taxon>Eukaryota</taxon>
        <taxon>Metazoa</taxon>
        <taxon>Spiralia</taxon>
        <taxon>Lophotrochozoa</taxon>
        <taxon>Mollusca</taxon>
        <taxon>Bivalvia</taxon>
        <taxon>Autobranchia</taxon>
        <taxon>Pteriomorphia</taxon>
        <taxon>Pterioida</taxon>
        <taxon>Pterioidea</taxon>
        <taxon>Pteriidae</taxon>
        <taxon>Pinctada</taxon>
    </lineage>
</organism>
<gene>
    <name evidence="4" type="ORF">FSP39_005798</name>
</gene>
<name>A0AA89BSC4_PINIB</name>
<evidence type="ECO:0000256" key="3">
    <source>
        <dbReference type="ARBA" id="ARBA00022840"/>
    </source>
</evidence>
<dbReference type="GO" id="GO:0140662">
    <property type="term" value="F:ATP-dependent protein folding chaperone"/>
    <property type="evidence" value="ECO:0007669"/>
    <property type="project" value="InterPro"/>
</dbReference>
<sequence>MSTLMVAAIDFGTTFSGYAFAFKADLQNDKLKIQTNQAWNGGQQKLISLKTPTCLLLDRNRKFVSFGYEAETEYTEILLDEDKDHNDFYYFNRFKMELHGSRVISTDMKLREAGGKELRAMTVFSESIGALKKHLDDLLDLRGTTIDPDEIEWVLTVPAIWTDSAKQFMRKACVEAGIKDHLLRIALEPEAASIYCQHLPTERLGGAEKGFSVSTVGTRYMVIDLGGGTADITVHEKLDSGRLREIYRASGGASGGTAVDECFLELFRKLFGNEVMQILKDEKVEAYTDLVREFEVTKRNVKPNNNGKISMMIPYITIEELCQSIHGKGLKEVLAKSVMAKHVGVTGNKLRFESQVMEGIFRAVTSEIIEYITLVLGQPEVQGVERFLLVGGFSESAMVQNAIRDAFPGKRLIIPDEPGLAVLKGAVLYGNEPQTISERSIKYSYGVKTAPEFDEKKHDPKRKFESGGKTRCSSVFSSFMHANTVVPINAEVVKKYQTNEAYQKILPIEVFYSISDDPRYTDESCVQRLGIMEVEIPNPSKERRKVEVHFFFGGTEMEIVALDLETNTPCEYSFNLLS</sequence>
<evidence type="ECO:0000313" key="5">
    <source>
        <dbReference type="Proteomes" id="UP001186944"/>
    </source>
</evidence>
<evidence type="ECO:0000256" key="1">
    <source>
        <dbReference type="ARBA" id="ARBA00007381"/>
    </source>
</evidence>
<keyword evidence="3" id="KW-0067">ATP-binding</keyword>
<comment type="similarity">
    <text evidence="1">Belongs to the heat shock protein 70 family.</text>
</comment>
<evidence type="ECO:0000256" key="2">
    <source>
        <dbReference type="ARBA" id="ARBA00022741"/>
    </source>
</evidence>
<dbReference type="SUPFAM" id="SSF53067">
    <property type="entry name" value="Actin-like ATPase domain"/>
    <property type="match status" value="2"/>
</dbReference>
<dbReference type="InterPro" id="IPR043129">
    <property type="entry name" value="ATPase_NBD"/>
</dbReference>
<dbReference type="AlphaFoldDB" id="A0AA89BSC4"/>
<comment type="caution">
    <text evidence="4">The sequence shown here is derived from an EMBL/GenBank/DDBJ whole genome shotgun (WGS) entry which is preliminary data.</text>
</comment>
<dbReference type="GO" id="GO:0005524">
    <property type="term" value="F:ATP binding"/>
    <property type="evidence" value="ECO:0007669"/>
    <property type="project" value="UniProtKB-KW"/>
</dbReference>
<keyword evidence="2" id="KW-0547">Nucleotide-binding</keyword>
<dbReference type="CDD" id="cd10229">
    <property type="entry name" value="ASKHA_NBD_HSP70_HSPA12"/>
    <property type="match status" value="1"/>
</dbReference>
<dbReference type="PANTHER" id="PTHR14187:SF5">
    <property type="entry name" value="HEAT SHOCK 70 KDA PROTEIN 12A"/>
    <property type="match status" value="1"/>
</dbReference>
<dbReference type="Proteomes" id="UP001186944">
    <property type="component" value="Unassembled WGS sequence"/>
</dbReference>
<evidence type="ECO:0008006" key="6">
    <source>
        <dbReference type="Google" id="ProtNLM"/>
    </source>
</evidence>
<dbReference type="EMBL" id="VSWD01000012">
    <property type="protein sequence ID" value="KAK3085591.1"/>
    <property type="molecule type" value="Genomic_DNA"/>
</dbReference>
<accession>A0AA89BSC4</accession>
<dbReference type="Pfam" id="PF00012">
    <property type="entry name" value="HSP70"/>
    <property type="match status" value="1"/>
</dbReference>
<protein>
    <recommendedName>
        <fullName evidence="6">Heat shock 70 kDa protein</fullName>
    </recommendedName>
</protein>